<reference evidence="4" key="1">
    <citation type="submission" date="2023-07" db="EMBL/GenBank/DDBJ databases">
        <title>Gilvimarinus algae sp. nov., isolated from the surface of Kelp.</title>
        <authorList>
            <person name="Sun Y.Y."/>
            <person name="Gong Y."/>
            <person name="Du Z.J."/>
        </authorList>
    </citation>
    <scope>NUCLEOTIDE SEQUENCE</scope>
    <source>
        <strain evidence="4">SDUM040014</strain>
    </source>
</reference>
<dbReference type="GO" id="GO:0016787">
    <property type="term" value="F:hydrolase activity"/>
    <property type="evidence" value="ECO:0007669"/>
    <property type="project" value="UniProtKB-KW"/>
</dbReference>
<sequence length="277" mass="30172">MPSAAVFTDLDGTLLNHDDYSYAEALPAIAELRRRRIPLILVSSKTRAEMAQLCAELEITDPFVCENGSVIVVPPAWADVYPAEREKLVEEAGALLDYRGANRERIVQLLKTMKDDFAFSGFADMTVQDVMDCTGLSEGAAAKAMQRCASEPLLWRDSAAAMNDFAQQLGRHGLRVLKGGRFYHVMGECDKGDAVRYLLSIYESHDGAKVGSVALGDSPNDLQMLKAVDQAVVMPHPDGTYMHDDGLAGAIHAPFQGAKGWQIGVQAALSKLDEEKQ</sequence>
<dbReference type="NCBIfam" id="TIGR01484">
    <property type="entry name" value="HAD-SF-IIB"/>
    <property type="match status" value="1"/>
</dbReference>
<organism evidence="4 5">
    <name type="scientific">Gilvimarinus algae</name>
    <dbReference type="NCBI Taxonomy" id="3058037"/>
    <lineage>
        <taxon>Bacteria</taxon>
        <taxon>Pseudomonadati</taxon>
        <taxon>Pseudomonadota</taxon>
        <taxon>Gammaproteobacteria</taxon>
        <taxon>Cellvibrionales</taxon>
        <taxon>Cellvibrionaceae</taxon>
        <taxon>Gilvimarinus</taxon>
    </lineage>
</organism>
<evidence type="ECO:0000256" key="3">
    <source>
        <dbReference type="ARBA" id="ARBA00022842"/>
    </source>
</evidence>
<dbReference type="NCBIfam" id="TIGR01486">
    <property type="entry name" value="HAD-SF-IIB-MPGP"/>
    <property type="match status" value="1"/>
</dbReference>
<proteinExistence type="predicted"/>
<evidence type="ECO:0000256" key="1">
    <source>
        <dbReference type="ARBA" id="ARBA00022723"/>
    </source>
</evidence>
<dbReference type="RefSeq" id="WP_302712070.1">
    <property type="nucleotide sequence ID" value="NZ_JAULRT010000047.1"/>
</dbReference>
<dbReference type="Pfam" id="PF08282">
    <property type="entry name" value="Hydrolase_3"/>
    <property type="match status" value="2"/>
</dbReference>
<gene>
    <name evidence="4" type="ORF">QWI16_06990</name>
</gene>
<keyword evidence="3" id="KW-0460">Magnesium</keyword>
<dbReference type="PANTHER" id="PTHR10000">
    <property type="entry name" value="PHOSPHOSERINE PHOSPHATASE"/>
    <property type="match status" value="1"/>
</dbReference>
<evidence type="ECO:0000313" key="5">
    <source>
        <dbReference type="Proteomes" id="UP001168380"/>
    </source>
</evidence>
<keyword evidence="5" id="KW-1185">Reference proteome</keyword>
<keyword evidence="1" id="KW-0479">Metal-binding</keyword>
<dbReference type="SUPFAM" id="SSF56784">
    <property type="entry name" value="HAD-like"/>
    <property type="match status" value="1"/>
</dbReference>
<evidence type="ECO:0000256" key="2">
    <source>
        <dbReference type="ARBA" id="ARBA00022801"/>
    </source>
</evidence>
<dbReference type="Gene3D" id="3.40.50.1000">
    <property type="entry name" value="HAD superfamily/HAD-like"/>
    <property type="match status" value="1"/>
</dbReference>
<dbReference type="SFLD" id="SFLDG01142">
    <property type="entry name" value="C2.B.2:_Mannosyl-3-phosphoglyc"/>
    <property type="match status" value="1"/>
</dbReference>
<keyword evidence="2 4" id="KW-0378">Hydrolase</keyword>
<protein>
    <submittedName>
        <fullName evidence="4">HAD-IIB family hydrolase</fullName>
    </submittedName>
</protein>
<dbReference type="SFLD" id="SFLDS00003">
    <property type="entry name" value="Haloacid_Dehalogenase"/>
    <property type="match status" value="1"/>
</dbReference>
<dbReference type="PROSITE" id="PS01228">
    <property type="entry name" value="COF_1"/>
    <property type="match status" value="1"/>
</dbReference>
<comment type="caution">
    <text evidence="4">The sequence shown here is derived from an EMBL/GenBank/DDBJ whole genome shotgun (WGS) entry which is preliminary data.</text>
</comment>
<dbReference type="InterPro" id="IPR006379">
    <property type="entry name" value="HAD-SF_hydro_IIB"/>
</dbReference>
<dbReference type="PANTHER" id="PTHR10000:SF8">
    <property type="entry name" value="HAD SUPERFAMILY HYDROLASE-LIKE, TYPE 3"/>
    <property type="match status" value="1"/>
</dbReference>
<dbReference type="Proteomes" id="UP001168380">
    <property type="component" value="Unassembled WGS sequence"/>
</dbReference>
<name>A0ABT8TD20_9GAMM</name>
<dbReference type="InterPro" id="IPR036412">
    <property type="entry name" value="HAD-like_sf"/>
</dbReference>
<dbReference type="SFLD" id="SFLDG01140">
    <property type="entry name" value="C2.B:_Phosphomannomutase_and_P"/>
    <property type="match status" value="1"/>
</dbReference>
<dbReference type="Gene3D" id="3.30.980.20">
    <property type="entry name" value="Putative mannosyl-3-phosphoglycerate phosphatase, domain 2"/>
    <property type="match status" value="1"/>
</dbReference>
<accession>A0ABT8TD20</accession>
<dbReference type="InterPro" id="IPR023214">
    <property type="entry name" value="HAD_sf"/>
</dbReference>
<dbReference type="EMBL" id="JAULRT010000047">
    <property type="protein sequence ID" value="MDO3381918.1"/>
    <property type="molecule type" value="Genomic_DNA"/>
</dbReference>
<dbReference type="InterPro" id="IPR006381">
    <property type="entry name" value="HAD-SF-IIB-MPGP"/>
</dbReference>
<evidence type="ECO:0000313" key="4">
    <source>
        <dbReference type="EMBL" id="MDO3381918.1"/>
    </source>
</evidence>